<sequence length="237" mass="25166">MTSSPDDSPATPSTAVFFDIDGTLVDSNYAHVDAWSRAFVEVGHPVDSWRIHRSIGKDSSLLIAGLLGEDVPDDLVERAKEAHTRFYDEHLGDDGDLHVLARATDLLAELAGRGHSVVLATSAPENELAALRGLLDVEDALWAVTSSEDVETAKPDPGIVEVALERAGVPAARAVMVGDAVFDVMAAHRADVRCIGVLSGGFSRDELLEAGAEEVYDDVAALLDALDTSLIGRLGRE</sequence>
<dbReference type="AlphaFoldDB" id="A0A7W3JKC1"/>
<proteinExistence type="predicted"/>
<dbReference type="Pfam" id="PF00702">
    <property type="entry name" value="Hydrolase"/>
    <property type="match status" value="1"/>
</dbReference>
<dbReference type="SUPFAM" id="SSF56784">
    <property type="entry name" value="HAD-like"/>
    <property type="match status" value="1"/>
</dbReference>
<dbReference type="GO" id="GO:0008967">
    <property type="term" value="F:phosphoglycolate phosphatase activity"/>
    <property type="evidence" value="ECO:0007669"/>
    <property type="project" value="TreeGrafter"/>
</dbReference>
<dbReference type="GO" id="GO:0005829">
    <property type="term" value="C:cytosol"/>
    <property type="evidence" value="ECO:0007669"/>
    <property type="project" value="TreeGrafter"/>
</dbReference>
<dbReference type="RefSeq" id="WP_146854684.1">
    <property type="nucleotide sequence ID" value="NZ_BAAAHR010000007.1"/>
</dbReference>
<dbReference type="SFLD" id="SFLDS00003">
    <property type="entry name" value="Haloacid_Dehalogenase"/>
    <property type="match status" value="1"/>
</dbReference>
<dbReference type="Gene3D" id="1.10.150.240">
    <property type="entry name" value="Putative phosphatase, domain 2"/>
    <property type="match status" value="1"/>
</dbReference>
<dbReference type="OrthoDB" id="9793014at2"/>
<evidence type="ECO:0000313" key="4">
    <source>
        <dbReference type="Proteomes" id="UP000522688"/>
    </source>
</evidence>
<keyword evidence="2" id="KW-0378">Hydrolase</keyword>
<name>A0A7W3JKC1_9MICO</name>
<reference evidence="2 4" key="2">
    <citation type="submission" date="2020-07" db="EMBL/GenBank/DDBJ databases">
        <title>Sequencing the genomes of 1000 actinobacteria strains.</title>
        <authorList>
            <person name="Klenk H.-P."/>
        </authorList>
    </citation>
    <scope>NUCLEOTIDE SEQUENCE [LARGE SCALE GENOMIC DNA]</scope>
    <source>
        <strain evidence="2 4">DSM 10309</strain>
    </source>
</reference>
<dbReference type="InterPro" id="IPR023198">
    <property type="entry name" value="PGP-like_dom2"/>
</dbReference>
<protein>
    <submittedName>
        <fullName evidence="2">HAD superfamily hydrolase (TIGR01509 family)</fullName>
    </submittedName>
    <submittedName>
        <fullName evidence="1">Haloacid dehalogenase</fullName>
    </submittedName>
</protein>
<dbReference type="SFLD" id="SFLDG01129">
    <property type="entry name" value="C1.5:_HAD__Beta-PGM__Phosphata"/>
    <property type="match status" value="1"/>
</dbReference>
<dbReference type="EMBL" id="BJUV01000013">
    <property type="protein sequence ID" value="GEK83234.1"/>
    <property type="molecule type" value="Genomic_DNA"/>
</dbReference>
<dbReference type="EMBL" id="JACGWW010000003">
    <property type="protein sequence ID" value="MBA8814294.1"/>
    <property type="molecule type" value="Genomic_DNA"/>
</dbReference>
<dbReference type="InterPro" id="IPR023214">
    <property type="entry name" value="HAD_sf"/>
</dbReference>
<dbReference type="InterPro" id="IPR050155">
    <property type="entry name" value="HAD-like_hydrolase_sf"/>
</dbReference>
<evidence type="ECO:0000313" key="1">
    <source>
        <dbReference type="EMBL" id="GEK83234.1"/>
    </source>
</evidence>
<dbReference type="Proteomes" id="UP000522688">
    <property type="component" value="Unassembled WGS sequence"/>
</dbReference>
<comment type="caution">
    <text evidence="2">The sequence shown here is derived from an EMBL/GenBank/DDBJ whole genome shotgun (WGS) entry which is preliminary data.</text>
</comment>
<accession>A0A7W3JKC1</accession>
<keyword evidence="3" id="KW-1185">Reference proteome</keyword>
<organism evidence="2 4">
    <name type="scientific">Frigoribacterium faeni</name>
    <dbReference type="NCBI Taxonomy" id="145483"/>
    <lineage>
        <taxon>Bacteria</taxon>
        <taxon>Bacillati</taxon>
        <taxon>Actinomycetota</taxon>
        <taxon>Actinomycetes</taxon>
        <taxon>Micrococcales</taxon>
        <taxon>Microbacteriaceae</taxon>
        <taxon>Frigoribacterium</taxon>
    </lineage>
</organism>
<evidence type="ECO:0000313" key="2">
    <source>
        <dbReference type="EMBL" id="MBA8814294.1"/>
    </source>
</evidence>
<dbReference type="SFLD" id="SFLDG01135">
    <property type="entry name" value="C1.5.6:_HAD__Beta-PGM__Phospha"/>
    <property type="match status" value="1"/>
</dbReference>
<gene>
    <name evidence="2" type="ORF">FB463_002560</name>
    <name evidence="1" type="ORF">FFA01_15430</name>
</gene>
<evidence type="ECO:0000313" key="3">
    <source>
        <dbReference type="Proteomes" id="UP000321154"/>
    </source>
</evidence>
<dbReference type="Gene3D" id="3.40.50.1000">
    <property type="entry name" value="HAD superfamily/HAD-like"/>
    <property type="match status" value="1"/>
</dbReference>
<reference evidence="1 3" key="1">
    <citation type="submission" date="2019-07" db="EMBL/GenBank/DDBJ databases">
        <title>Whole genome shotgun sequence of Frigoribacterium faeni NBRC 103066.</title>
        <authorList>
            <person name="Hosoyama A."/>
            <person name="Uohara A."/>
            <person name="Ohji S."/>
            <person name="Ichikawa N."/>
        </authorList>
    </citation>
    <scope>NUCLEOTIDE SEQUENCE [LARGE SCALE GENOMIC DNA]</scope>
    <source>
        <strain evidence="1 3">NBRC 103066</strain>
    </source>
</reference>
<dbReference type="InterPro" id="IPR036412">
    <property type="entry name" value="HAD-like_sf"/>
</dbReference>
<dbReference type="InterPro" id="IPR006439">
    <property type="entry name" value="HAD-SF_hydro_IA"/>
</dbReference>
<dbReference type="Proteomes" id="UP000321154">
    <property type="component" value="Unassembled WGS sequence"/>
</dbReference>
<dbReference type="GO" id="GO:0006281">
    <property type="term" value="P:DNA repair"/>
    <property type="evidence" value="ECO:0007669"/>
    <property type="project" value="TreeGrafter"/>
</dbReference>
<dbReference type="PANTHER" id="PTHR43434">
    <property type="entry name" value="PHOSPHOGLYCOLATE PHOSPHATASE"/>
    <property type="match status" value="1"/>
</dbReference>
<dbReference type="NCBIfam" id="TIGR01549">
    <property type="entry name" value="HAD-SF-IA-v1"/>
    <property type="match status" value="1"/>
</dbReference>
<dbReference type="PANTHER" id="PTHR43434:SF16">
    <property type="entry name" value="BLL8046 PROTEIN"/>
    <property type="match status" value="1"/>
</dbReference>